<name>T1XGX5_VARPD</name>
<accession>T1XGX5</accession>
<evidence type="ECO:0000313" key="1">
    <source>
        <dbReference type="EMBL" id="AGU51771.1"/>
    </source>
</evidence>
<gene>
    <name evidence="1" type="ORF">VAPA_1c47040</name>
</gene>
<sequence length="103" mass="11731">MHHDPSHPAASKKPLPIEQHRAVVVRRVEFRRSLTRVRQLAVLRFEVSRLDHDPDFMLFVGVASESDHLPPHELRSQCAPAWLDVRVPLVGSSTWHASLCSRA</sequence>
<dbReference type="EMBL" id="CP003911">
    <property type="protein sequence ID" value="AGU51771.1"/>
    <property type="molecule type" value="Genomic_DNA"/>
</dbReference>
<dbReference type="HOGENOM" id="CLU_2262611_0_0_4"/>
<protein>
    <submittedName>
        <fullName evidence="1">Uncharacterized protein</fullName>
    </submittedName>
</protein>
<dbReference type="Proteomes" id="UP000016223">
    <property type="component" value="Chromosome 1"/>
</dbReference>
<organism evidence="1 2">
    <name type="scientific">Variovorax paradoxus B4</name>
    <dbReference type="NCBI Taxonomy" id="1246301"/>
    <lineage>
        <taxon>Bacteria</taxon>
        <taxon>Pseudomonadati</taxon>
        <taxon>Pseudomonadota</taxon>
        <taxon>Betaproteobacteria</taxon>
        <taxon>Burkholderiales</taxon>
        <taxon>Comamonadaceae</taxon>
        <taxon>Variovorax</taxon>
    </lineage>
</organism>
<proteinExistence type="predicted"/>
<reference evidence="1 2" key="1">
    <citation type="submission" date="2012-10" db="EMBL/GenBank/DDBJ databases">
        <title>Genome sequence of Variovorax paradoxus B4.</title>
        <authorList>
            <person name="Schuldes J."/>
            <person name="Brandt U."/>
            <person name="Hiessl S."/>
            <person name="Wuebbeler J.H."/>
            <person name="Thuermer A."/>
            <person name="Steinbuechel A."/>
            <person name="Daniel R."/>
        </authorList>
    </citation>
    <scope>NUCLEOTIDE SEQUENCE [LARGE SCALE GENOMIC DNA]</scope>
    <source>
        <strain evidence="1 2">B4</strain>
    </source>
</reference>
<dbReference type="KEGG" id="vpd:VAPA_1c47040"/>
<dbReference type="AlphaFoldDB" id="T1XGX5"/>
<evidence type="ECO:0000313" key="2">
    <source>
        <dbReference type="Proteomes" id="UP000016223"/>
    </source>
</evidence>